<gene>
    <name evidence="2" type="ordered locus">HRM2_24570</name>
</gene>
<name>C0QFY3_DESAH</name>
<dbReference type="GO" id="GO:0009190">
    <property type="term" value="P:cyclic nucleotide biosynthetic process"/>
    <property type="evidence" value="ECO:0007669"/>
    <property type="project" value="InterPro"/>
</dbReference>
<dbReference type="Proteomes" id="UP000000442">
    <property type="component" value="Chromosome"/>
</dbReference>
<dbReference type="RefSeq" id="WP_015904316.1">
    <property type="nucleotide sequence ID" value="NC_012108.1"/>
</dbReference>
<dbReference type="SUPFAM" id="SSF55073">
    <property type="entry name" value="Nucleotide cyclase"/>
    <property type="match status" value="1"/>
</dbReference>
<evidence type="ECO:0000313" key="3">
    <source>
        <dbReference type="Proteomes" id="UP000000442"/>
    </source>
</evidence>
<dbReference type="CDD" id="cd07302">
    <property type="entry name" value="CHD"/>
    <property type="match status" value="1"/>
</dbReference>
<reference evidence="2 3" key="1">
    <citation type="journal article" date="2009" name="Environ. Microbiol.">
        <title>Genome sequence of Desulfobacterium autotrophicum HRM2, a marine sulfate reducer oxidizing organic carbon completely to carbon dioxide.</title>
        <authorList>
            <person name="Strittmatter A.W."/>
            <person name="Liesegang H."/>
            <person name="Rabus R."/>
            <person name="Decker I."/>
            <person name="Amann J."/>
            <person name="Andres S."/>
            <person name="Henne A."/>
            <person name="Fricke W.F."/>
            <person name="Martinez-Arias R."/>
            <person name="Bartels D."/>
            <person name="Goesmann A."/>
            <person name="Krause L."/>
            <person name="Puehler A."/>
            <person name="Klenk H.P."/>
            <person name="Richter M."/>
            <person name="Schuler M."/>
            <person name="Gloeckner F.O."/>
            <person name="Meyerdierks A."/>
            <person name="Gottschalk G."/>
            <person name="Amann R."/>
        </authorList>
    </citation>
    <scope>NUCLEOTIDE SEQUENCE [LARGE SCALE GENOMIC DNA]</scope>
    <source>
        <strain evidence="3">ATCC 43914 / DSM 3382 / HRM2</strain>
    </source>
</reference>
<sequence>MKTTLPNMDKFERAVFEKRDSFSTLIDFSINLMGAKQAGLLYGTNHSNELFISPDQWDRGVIHRFKGRGITGVYLKLFGKAIIRFKGLSPVALYKQETPGIIVNNDGIIAYLLRNYRDFYDNGVKIVIVREISGGIRDGDFLNLPVLSYDGKGFNSLFDLKVNSAITTQFIVKNFIGAYVPDYGALMVDTVDPLLLQWESGEFIHDLELKCRLDCLIQAIEIASLACLRHVNGQRAVEALWRKEKALRTLAVELKKKQADIERQKNYLMAVGAVTEAMVNMEPVRIDDGVYAFVDMVGSTRIRDFYSARDFFFMTNQFREIAANLTACFACRLDNFIGDAVCLQSASVFDSEQLDYTPTIHERAVLMTLLLASFFRELDLLVQGLHPMDPHQRVQKLLRQKKRCLEFRSGVEAGPATIGPIGSMKRRMVTAIGVAVDRAARLEASGLPNKIHLSPTVMRLLNEATISPSTKLVYSIMGGFSPELDRMYEREKTLLETAGSIGFMDLYRAGFPPSQPIVTERSHVQYKEFSSERTYILDWNKRSLSQNICLGI</sequence>
<dbReference type="Gene3D" id="3.30.70.1230">
    <property type="entry name" value="Nucleotide cyclase"/>
    <property type="match status" value="1"/>
</dbReference>
<dbReference type="AlphaFoldDB" id="C0QFY3"/>
<dbReference type="InterPro" id="IPR029787">
    <property type="entry name" value="Nucleotide_cyclase"/>
</dbReference>
<dbReference type="Pfam" id="PF00211">
    <property type="entry name" value="Guanylate_cyc"/>
    <property type="match status" value="1"/>
</dbReference>
<dbReference type="KEGG" id="dat:HRM2_24570"/>
<dbReference type="eggNOG" id="COG2114">
    <property type="taxonomic scope" value="Bacteria"/>
</dbReference>
<organism evidence="2 3">
    <name type="scientific">Desulforapulum autotrophicum (strain ATCC 43914 / DSM 3382 / VKM B-1955 / HRM2)</name>
    <name type="common">Desulfobacterium autotrophicum</name>
    <dbReference type="NCBI Taxonomy" id="177437"/>
    <lineage>
        <taxon>Bacteria</taxon>
        <taxon>Pseudomonadati</taxon>
        <taxon>Thermodesulfobacteriota</taxon>
        <taxon>Desulfobacteria</taxon>
        <taxon>Desulfobacterales</taxon>
        <taxon>Desulfobacteraceae</taxon>
        <taxon>Desulforapulum</taxon>
    </lineage>
</organism>
<dbReference type="STRING" id="177437.HRM2_24570"/>
<accession>C0QFY3</accession>
<evidence type="ECO:0000313" key="2">
    <source>
        <dbReference type="EMBL" id="ACN15551.1"/>
    </source>
</evidence>
<dbReference type="PROSITE" id="PS50125">
    <property type="entry name" value="GUANYLATE_CYCLASE_2"/>
    <property type="match status" value="1"/>
</dbReference>
<dbReference type="GO" id="GO:0035556">
    <property type="term" value="P:intracellular signal transduction"/>
    <property type="evidence" value="ECO:0007669"/>
    <property type="project" value="InterPro"/>
</dbReference>
<dbReference type="InterPro" id="IPR001054">
    <property type="entry name" value="A/G_cyclase"/>
</dbReference>
<dbReference type="HOGENOM" id="CLU_499425_0_0_7"/>
<dbReference type="GO" id="GO:0004016">
    <property type="term" value="F:adenylate cyclase activity"/>
    <property type="evidence" value="ECO:0007669"/>
    <property type="project" value="UniProtKB-ARBA"/>
</dbReference>
<dbReference type="EMBL" id="CP001087">
    <property type="protein sequence ID" value="ACN15551.1"/>
    <property type="molecule type" value="Genomic_DNA"/>
</dbReference>
<evidence type="ECO:0000259" key="1">
    <source>
        <dbReference type="PROSITE" id="PS50125"/>
    </source>
</evidence>
<feature type="domain" description="Guanylate cyclase" evidence="1">
    <location>
        <begin position="290"/>
        <end position="443"/>
    </location>
</feature>
<keyword evidence="3" id="KW-1185">Reference proteome</keyword>
<proteinExistence type="predicted"/>
<protein>
    <submittedName>
        <fullName evidence="2">Adenylate cyclase family protein</fullName>
    </submittedName>
</protein>